<organism evidence="2 3">
    <name type="scientific">Pseudomonas frederiksbergensis</name>
    <dbReference type="NCBI Taxonomy" id="104087"/>
    <lineage>
        <taxon>Bacteria</taxon>
        <taxon>Pseudomonadati</taxon>
        <taxon>Pseudomonadota</taxon>
        <taxon>Gammaproteobacteria</taxon>
        <taxon>Pseudomonadales</taxon>
        <taxon>Pseudomonadaceae</taxon>
        <taxon>Pseudomonas</taxon>
    </lineage>
</organism>
<sequence>MGARLDDFGTGTESPPLLQPDGALVDTLQFDPLKVEQHIKAQPSADAPDATLLLYELASVRSPGTPPIFDTAPGHIPSTSMIQLDKLLKTLRAAEAKKTLPVPPGMPKWVNKLKSNSVITAGLGMQAYGIYGGVLGIRDGLQKGNFAEAGISAGEIGGEATSMFVERGLTQTGKMLVQNKEMLRQTLRNGDKVLKGFLATSQGVWLIRGAGLMAAVLTLPFDIYLAIKALDAAVHTTGKQAMDHYVNAGFSLASAGLSVAIGVAALAGFSSAGPLGLLACATLILGARIYGAVRQVDDIDDYIELSVNERWRSGWFAFTGQDLDASVLERYQVEHTRASYAKALKEQAQKLLDGEMKSSIGAIVSGRFDVEMQPVKHWKFYWKDGEEPYQAINTPTVVDSGDVIYAANGLDKVPGLSVGEPGKNKGIYWQLGGGDDQVFGVQDKSNYFSFTTGKKNLTGGGENDAFIFQVNETLKAPTTAAMNALHGGAGIDTVSLQGQVAPLNTLTYIGHEVDLRQGISLLKSLDDTAPVYYATMTDIENVETVPGGCSRVLGSREANTITLNGADDTATGRQGDDVFRLMGNNSRVDGGQGKDRYFVALNGGEVVIREDGLELSVIELDCPMEAIAHWQVQGTSLNVTMLRGADGYDMPRQVSIIDVYKSVDAHRELRNDAVLFITRDGFTLKPDLPGKLESIHDHAIEVVVLEHGVSPTAATLFNGGAGVLPHSPLANFFIPRGCNDPVFEIQEQQDKTTTTLYLDYDSAELRSVRAQYHVTRRDIGQFSYLTYSDMSLTLQFVGHTRLTLKHWLKNGAGAPTNVAGVLMSAGVTLVHSIILVMRDGISYRVREPQMSYLDDHRQPGKRWVDGRHALRERNGHYLFHRCADEVIRLAGKPQKITVPERRHKGIYVLEGNASAYEIHPSPGATLRLSTTGETQSSAWTVYTDTLSHDLDYADLRVGESSIVIGDVLLLFEQAHAPGQPKESVQVVLRSGNRYLIDFDGAKARLLSMDIRRPTLIPHILREIQAHQADDRLATTFLSIEGIRLLDDTPGAIFYDTLEQRWIVDGDDTRQVLSSDLTIAPARGH</sequence>
<protein>
    <recommendedName>
        <fullName evidence="4">Calcium-binding protein</fullName>
    </recommendedName>
</protein>
<dbReference type="InterPro" id="IPR011049">
    <property type="entry name" value="Serralysin-like_metalloprot_C"/>
</dbReference>
<dbReference type="SUPFAM" id="SSF51120">
    <property type="entry name" value="beta-Roll"/>
    <property type="match status" value="1"/>
</dbReference>
<proteinExistence type="predicted"/>
<comment type="caution">
    <text evidence="2">The sequence shown here is derived from an EMBL/GenBank/DDBJ whole genome shotgun (WGS) entry which is preliminary data.</text>
</comment>
<feature type="transmembrane region" description="Helical" evidence="1">
    <location>
        <begin position="248"/>
        <end position="269"/>
    </location>
</feature>
<evidence type="ECO:0008006" key="4">
    <source>
        <dbReference type="Google" id="ProtNLM"/>
    </source>
</evidence>
<keyword evidence="1" id="KW-1133">Transmembrane helix</keyword>
<dbReference type="Proteomes" id="UP000030949">
    <property type="component" value="Unassembled WGS sequence"/>
</dbReference>
<evidence type="ECO:0000313" key="2">
    <source>
        <dbReference type="EMBL" id="KHK63072.1"/>
    </source>
</evidence>
<dbReference type="EMBL" id="JQGJ01000013">
    <property type="protein sequence ID" value="KHK63072.1"/>
    <property type="molecule type" value="Genomic_DNA"/>
</dbReference>
<reference evidence="3" key="1">
    <citation type="submission" date="2015-03" db="EMBL/GenBank/DDBJ databases">
        <title>Pseudomonas frederiksbergensis hydrocarbon degrader.</title>
        <authorList>
            <person name="Brown L.M."/>
            <person name="Ruiz O.N."/>
            <person name="Mueller S."/>
            <person name="Gunasekera T.S."/>
        </authorList>
    </citation>
    <scope>NUCLEOTIDE SEQUENCE [LARGE SCALE GENOMIC DNA]</scope>
    <source>
        <strain evidence="3">SI8</strain>
    </source>
</reference>
<dbReference type="AlphaFoldDB" id="A0A0B1Z114"/>
<keyword evidence="1" id="KW-0472">Membrane</keyword>
<keyword evidence="1" id="KW-0812">Transmembrane</keyword>
<accession>A0A0B1Z114</accession>
<name>A0A0B1Z114_9PSED</name>
<evidence type="ECO:0000313" key="3">
    <source>
        <dbReference type="Proteomes" id="UP000030949"/>
    </source>
</evidence>
<gene>
    <name evidence="2" type="ORF">JZ00_19970</name>
</gene>
<feature type="transmembrane region" description="Helical" evidence="1">
    <location>
        <begin position="205"/>
        <end position="227"/>
    </location>
</feature>
<dbReference type="Gene3D" id="2.150.10.10">
    <property type="entry name" value="Serralysin-like metalloprotease, C-terminal"/>
    <property type="match status" value="1"/>
</dbReference>
<evidence type="ECO:0000256" key="1">
    <source>
        <dbReference type="SAM" id="Phobius"/>
    </source>
</evidence>